<evidence type="ECO:0000313" key="4">
    <source>
        <dbReference type="EMBL" id="ETN98372.1"/>
    </source>
</evidence>
<evidence type="ECO:0000259" key="3">
    <source>
        <dbReference type="PROSITE" id="PS50013"/>
    </source>
</evidence>
<protein>
    <recommendedName>
        <fullName evidence="3">Chromo domain-containing protein</fullName>
    </recommendedName>
</protein>
<feature type="domain" description="Chromo" evidence="3">
    <location>
        <begin position="134"/>
        <end position="159"/>
    </location>
</feature>
<comment type="caution">
    <text evidence="4">The sequence shown here is derived from an EMBL/GenBank/DDBJ whole genome shotgun (WGS) entry which is preliminary data.</text>
</comment>
<proteinExistence type="predicted"/>
<feature type="region of interest" description="Disordered" evidence="1">
    <location>
        <begin position="24"/>
        <end position="94"/>
    </location>
</feature>
<feature type="non-terminal residue" evidence="4">
    <location>
        <position position="159"/>
    </location>
</feature>
<dbReference type="Proteomes" id="UP000023152">
    <property type="component" value="Unassembled WGS sequence"/>
</dbReference>
<name>X6L8Q6_RETFI</name>
<keyword evidence="2" id="KW-0732">Signal</keyword>
<feature type="compositionally biased region" description="Basic and acidic residues" evidence="1">
    <location>
        <begin position="24"/>
        <end position="48"/>
    </location>
</feature>
<reference evidence="4 5" key="1">
    <citation type="journal article" date="2013" name="Curr. Biol.">
        <title>The Genome of the Foraminiferan Reticulomyxa filosa.</title>
        <authorList>
            <person name="Glockner G."/>
            <person name="Hulsmann N."/>
            <person name="Schleicher M."/>
            <person name="Noegel A.A."/>
            <person name="Eichinger L."/>
            <person name="Gallinger C."/>
            <person name="Pawlowski J."/>
            <person name="Sierra R."/>
            <person name="Euteneuer U."/>
            <person name="Pillet L."/>
            <person name="Moustafa A."/>
            <person name="Platzer M."/>
            <person name="Groth M."/>
            <person name="Szafranski K."/>
            <person name="Schliwa M."/>
        </authorList>
    </citation>
    <scope>NUCLEOTIDE SEQUENCE [LARGE SCALE GENOMIC DNA]</scope>
</reference>
<feature type="compositionally biased region" description="Basic residues" evidence="1">
    <location>
        <begin position="49"/>
        <end position="79"/>
    </location>
</feature>
<evidence type="ECO:0000256" key="2">
    <source>
        <dbReference type="SAM" id="SignalP"/>
    </source>
</evidence>
<evidence type="ECO:0000256" key="1">
    <source>
        <dbReference type="SAM" id="MobiDB-lite"/>
    </source>
</evidence>
<accession>X6L8Q6</accession>
<dbReference type="EMBL" id="ASPP01046875">
    <property type="protein sequence ID" value="ETN98372.1"/>
    <property type="molecule type" value="Genomic_DNA"/>
</dbReference>
<dbReference type="CDD" id="cd00024">
    <property type="entry name" value="CD_CSD"/>
    <property type="match status" value="1"/>
</dbReference>
<feature type="chain" id="PRO_5004974564" description="Chromo domain-containing protein" evidence="2">
    <location>
        <begin position="26"/>
        <end position="159"/>
    </location>
</feature>
<feature type="compositionally biased region" description="Polar residues" evidence="1">
    <location>
        <begin position="83"/>
        <end position="92"/>
    </location>
</feature>
<dbReference type="PROSITE" id="PS50013">
    <property type="entry name" value="CHROMO_2"/>
    <property type="match status" value="1"/>
</dbReference>
<keyword evidence="5" id="KW-1185">Reference proteome</keyword>
<dbReference type="InterPro" id="IPR000953">
    <property type="entry name" value="Chromo/chromo_shadow_dom"/>
</dbReference>
<sequence length="159" mass="18295">GRHEKSTQVTLLFILVLALTKETETKKENTAAREHVTSNPNENKDKHNNTKKSKSKNKGKKNNKIREKKSKRKKNKKNKNANISIPHQTQDPPTDWCKPDIVVLPIVGDITQNNSDVARKVLANNCLKSAEEAYEVEKILGDRAIYRHGVMERQYLIRW</sequence>
<evidence type="ECO:0000313" key="5">
    <source>
        <dbReference type="Proteomes" id="UP000023152"/>
    </source>
</evidence>
<organism evidence="4 5">
    <name type="scientific">Reticulomyxa filosa</name>
    <dbReference type="NCBI Taxonomy" id="46433"/>
    <lineage>
        <taxon>Eukaryota</taxon>
        <taxon>Sar</taxon>
        <taxon>Rhizaria</taxon>
        <taxon>Retaria</taxon>
        <taxon>Foraminifera</taxon>
        <taxon>Monothalamids</taxon>
        <taxon>Reticulomyxidae</taxon>
        <taxon>Reticulomyxa</taxon>
    </lineage>
</organism>
<dbReference type="AlphaFoldDB" id="X6L8Q6"/>
<feature type="non-terminal residue" evidence="4">
    <location>
        <position position="1"/>
    </location>
</feature>
<feature type="signal peptide" evidence="2">
    <location>
        <begin position="1"/>
        <end position="25"/>
    </location>
</feature>
<gene>
    <name evidence="4" type="ORF">RFI_39138</name>
</gene>